<accession>A0A6S7KQN9</accession>
<gene>
    <name evidence="1" type="ORF">PACLA_8A046758</name>
</gene>
<dbReference type="Proteomes" id="UP001152795">
    <property type="component" value="Unassembled WGS sequence"/>
</dbReference>
<evidence type="ECO:0000313" key="2">
    <source>
        <dbReference type="Proteomes" id="UP001152795"/>
    </source>
</evidence>
<reference evidence="1" key="1">
    <citation type="submission" date="2020-04" db="EMBL/GenBank/DDBJ databases">
        <authorList>
            <person name="Alioto T."/>
            <person name="Alioto T."/>
            <person name="Gomez Garrido J."/>
        </authorList>
    </citation>
    <scope>NUCLEOTIDE SEQUENCE</scope>
    <source>
        <strain evidence="1">A484AB</strain>
    </source>
</reference>
<keyword evidence="2" id="KW-1185">Reference proteome</keyword>
<dbReference type="SUPFAM" id="SSF56496">
    <property type="entry name" value="Fibrinogen C-terminal domain-like"/>
    <property type="match status" value="1"/>
</dbReference>
<dbReference type="InterPro" id="IPR014716">
    <property type="entry name" value="Fibrinogen_a/b/g_C_1"/>
</dbReference>
<name>A0A6S7KQN9_PARCT</name>
<protein>
    <submittedName>
        <fullName evidence="1">Uncharacterized protein</fullName>
    </submittedName>
</protein>
<dbReference type="EMBL" id="CACRXK020038218">
    <property type="protein sequence ID" value="CAB4045224.1"/>
    <property type="molecule type" value="Genomic_DNA"/>
</dbReference>
<dbReference type="OrthoDB" id="5976246at2759"/>
<comment type="caution">
    <text evidence="1">The sequence shown here is derived from an EMBL/GenBank/DDBJ whole genome shotgun (WGS) entry which is preliminary data.</text>
</comment>
<dbReference type="Gene3D" id="3.90.215.10">
    <property type="entry name" value="Gamma Fibrinogen, chain A, domain 1"/>
    <property type="match status" value="1"/>
</dbReference>
<evidence type="ECO:0000313" key="1">
    <source>
        <dbReference type="EMBL" id="CAB4045224.1"/>
    </source>
</evidence>
<dbReference type="AlphaFoldDB" id="A0A6S7KQN9"/>
<proteinExistence type="predicted"/>
<dbReference type="NCBIfam" id="NF040941">
    <property type="entry name" value="GGGWT_bact"/>
    <property type="match status" value="1"/>
</dbReference>
<organism evidence="1 2">
    <name type="scientific">Paramuricea clavata</name>
    <name type="common">Red gorgonian</name>
    <name type="synonym">Violescent sea-whip</name>
    <dbReference type="NCBI Taxonomy" id="317549"/>
    <lineage>
        <taxon>Eukaryota</taxon>
        <taxon>Metazoa</taxon>
        <taxon>Cnidaria</taxon>
        <taxon>Anthozoa</taxon>
        <taxon>Octocorallia</taxon>
        <taxon>Malacalcyonacea</taxon>
        <taxon>Plexauridae</taxon>
        <taxon>Paramuricea</taxon>
    </lineage>
</organism>
<dbReference type="InterPro" id="IPR036056">
    <property type="entry name" value="Fibrinogen-like_C"/>
</dbReference>
<sequence>MNDMDAPSGTYWIKPDREAIYVYCDMDTHGGMWTLVYRYTFRSYYTFNTVTNAVFPRPGWPASDADIQISENSPAFGLGAVDYSLWEYIGGNFLIQSNINDWIFCRPNSGSLVTPINGTIECENIKNIASNCSGFAPKQIVWTSCGPRLFGQNTMYFFDGSSTSCWPIHNPCKETWMDNHEKGVENPTGFIFLRP</sequence>